<evidence type="ECO:0000256" key="2">
    <source>
        <dbReference type="SAM" id="SignalP"/>
    </source>
</evidence>
<dbReference type="RefSeq" id="WP_179701607.1">
    <property type="nucleotide sequence ID" value="NZ_BAAAHA010000001.1"/>
</dbReference>
<feature type="chain" id="PRO_5033062653" description="DUF4352 domain-containing protein" evidence="2">
    <location>
        <begin position="26"/>
        <end position="186"/>
    </location>
</feature>
<comment type="caution">
    <text evidence="4">The sequence shown here is derived from an EMBL/GenBank/DDBJ whole genome shotgun (WGS) entry which is preliminary data.</text>
</comment>
<dbReference type="InterPro" id="IPR029051">
    <property type="entry name" value="DUF4352"/>
</dbReference>
<organism evidence="4 5">
    <name type="scientific">Leifsonia naganoensis</name>
    <dbReference type="NCBI Taxonomy" id="150025"/>
    <lineage>
        <taxon>Bacteria</taxon>
        <taxon>Bacillati</taxon>
        <taxon>Actinomycetota</taxon>
        <taxon>Actinomycetes</taxon>
        <taxon>Micrococcales</taxon>
        <taxon>Microbacteriaceae</taxon>
        <taxon>Leifsonia</taxon>
    </lineage>
</organism>
<feature type="signal peptide" evidence="2">
    <location>
        <begin position="1"/>
        <end position="25"/>
    </location>
</feature>
<evidence type="ECO:0000256" key="1">
    <source>
        <dbReference type="ARBA" id="ARBA00022729"/>
    </source>
</evidence>
<reference evidence="4 5" key="1">
    <citation type="submission" date="2020-07" db="EMBL/GenBank/DDBJ databases">
        <title>Sequencing the genomes of 1000 actinobacteria strains.</title>
        <authorList>
            <person name="Klenk H.-P."/>
        </authorList>
    </citation>
    <scope>NUCLEOTIDE SEQUENCE [LARGE SCALE GENOMIC DNA]</scope>
    <source>
        <strain evidence="4 5">DSM 15166</strain>
    </source>
</reference>
<keyword evidence="1 2" id="KW-0732">Signal</keyword>
<name>A0A853DXC7_9MICO</name>
<protein>
    <recommendedName>
        <fullName evidence="3">DUF4352 domain-containing protein</fullName>
    </recommendedName>
</protein>
<evidence type="ECO:0000313" key="4">
    <source>
        <dbReference type="EMBL" id="NYK11030.1"/>
    </source>
</evidence>
<dbReference type="InterPro" id="IPR029050">
    <property type="entry name" value="Immunoprotect_excell_Ig-like"/>
</dbReference>
<proteinExistence type="predicted"/>
<accession>A0A853DXC7</accession>
<gene>
    <name evidence="4" type="ORF">HNR14_002911</name>
</gene>
<sequence length="186" mass="17980">MFRRITLVTAATAIAAGLALTGCSAGTTAGGTAGGGATTGSSASAAPSAPAAPAAPGLNTPLTVGSFEYTALGVQDIGATAGTSPLTATAQGTFLQVDLKIANTGNSSATFIVNYVKLVDAAGKTYDADASATLYASPDQNAWVAGINPGNAIQGPILFDVPAGTAPASIQVSDNAFSKGKTITLG</sequence>
<evidence type="ECO:0000259" key="3">
    <source>
        <dbReference type="Pfam" id="PF11611"/>
    </source>
</evidence>
<keyword evidence="5" id="KW-1185">Reference proteome</keyword>
<dbReference type="Gene3D" id="2.60.40.1240">
    <property type="match status" value="1"/>
</dbReference>
<dbReference type="Pfam" id="PF11611">
    <property type="entry name" value="DUF4352"/>
    <property type="match status" value="1"/>
</dbReference>
<dbReference type="EMBL" id="JACCHJ010000001">
    <property type="protein sequence ID" value="NYK11030.1"/>
    <property type="molecule type" value="Genomic_DNA"/>
</dbReference>
<evidence type="ECO:0000313" key="5">
    <source>
        <dbReference type="Proteomes" id="UP000521075"/>
    </source>
</evidence>
<dbReference type="PROSITE" id="PS51257">
    <property type="entry name" value="PROKAR_LIPOPROTEIN"/>
    <property type="match status" value="1"/>
</dbReference>
<feature type="domain" description="DUF4352" evidence="3">
    <location>
        <begin position="58"/>
        <end position="181"/>
    </location>
</feature>
<dbReference type="Proteomes" id="UP000521075">
    <property type="component" value="Unassembled WGS sequence"/>
</dbReference>
<dbReference type="AlphaFoldDB" id="A0A853DXC7"/>